<sequence length="21" mass="2566">MDLVQFTVWRLFTFLFGCLQT</sequence>
<name>A0A3M7P8U3_BRAPC</name>
<evidence type="ECO:0000313" key="1">
    <source>
        <dbReference type="EMBL" id="RMZ95124.1"/>
    </source>
</evidence>
<proteinExistence type="predicted"/>
<gene>
    <name evidence="1" type="ORF">BpHYR1_019044</name>
</gene>
<reference evidence="1 2" key="1">
    <citation type="journal article" date="2018" name="Sci. Rep.">
        <title>Genomic signatures of local adaptation to the degree of environmental predictability in rotifers.</title>
        <authorList>
            <person name="Franch-Gras L."/>
            <person name="Hahn C."/>
            <person name="Garcia-Roger E.M."/>
            <person name="Carmona M.J."/>
            <person name="Serra M."/>
            <person name="Gomez A."/>
        </authorList>
    </citation>
    <scope>NUCLEOTIDE SEQUENCE [LARGE SCALE GENOMIC DNA]</scope>
    <source>
        <strain evidence="1">HYR1</strain>
    </source>
</reference>
<evidence type="ECO:0000313" key="2">
    <source>
        <dbReference type="Proteomes" id="UP000276133"/>
    </source>
</evidence>
<dbReference type="EMBL" id="REGN01012575">
    <property type="protein sequence ID" value="RMZ95124.1"/>
    <property type="molecule type" value="Genomic_DNA"/>
</dbReference>
<dbReference type="Proteomes" id="UP000276133">
    <property type="component" value="Unassembled WGS sequence"/>
</dbReference>
<organism evidence="1 2">
    <name type="scientific">Brachionus plicatilis</name>
    <name type="common">Marine rotifer</name>
    <name type="synonym">Brachionus muelleri</name>
    <dbReference type="NCBI Taxonomy" id="10195"/>
    <lineage>
        <taxon>Eukaryota</taxon>
        <taxon>Metazoa</taxon>
        <taxon>Spiralia</taxon>
        <taxon>Gnathifera</taxon>
        <taxon>Rotifera</taxon>
        <taxon>Eurotatoria</taxon>
        <taxon>Monogononta</taxon>
        <taxon>Pseudotrocha</taxon>
        <taxon>Ploima</taxon>
        <taxon>Brachionidae</taxon>
        <taxon>Brachionus</taxon>
    </lineage>
</organism>
<accession>A0A3M7P8U3</accession>
<dbReference type="AlphaFoldDB" id="A0A3M7P8U3"/>
<protein>
    <submittedName>
        <fullName evidence="1">Uncharacterized protein</fullName>
    </submittedName>
</protein>
<comment type="caution">
    <text evidence="1">The sequence shown here is derived from an EMBL/GenBank/DDBJ whole genome shotgun (WGS) entry which is preliminary data.</text>
</comment>
<keyword evidence="2" id="KW-1185">Reference proteome</keyword>